<dbReference type="OrthoDB" id="9806939at2"/>
<dbReference type="EMBL" id="FQUV01000002">
    <property type="protein sequence ID" value="SHE66896.1"/>
    <property type="molecule type" value="Genomic_DNA"/>
</dbReference>
<comment type="similarity">
    <text evidence="1">Belongs to the membrane fusion protein (MFP) (TC 8.A.1) family.</text>
</comment>
<dbReference type="Gene3D" id="2.40.50.100">
    <property type="match status" value="1"/>
</dbReference>
<evidence type="ECO:0000313" key="6">
    <source>
        <dbReference type="Proteomes" id="UP000184144"/>
    </source>
</evidence>
<keyword evidence="2" id="KW-0175">Coiled coil</keyword>
<dbReference type="GO" id="GO:1990281">
    <property type="term" value="C:efflux pump complex"/>
    <property type="evidence" value="ECO:0007669"/>
    <property type="project" value="TreeGrafter"/>
</dbReference>
<dbReference type="InterPro" id="IPR058625">
    <property type="entry name" value="MdtA-like_BSH"/>
</dbReference>
<feature type="coiled-coil region" evidence="2">
    <location>
        <begin position="199"/>
        <end position="226"/>
    </location>
</feature>
<feature type="domain" description="Multidrug resistance protein MdtA-like barrel-sandwich hybrid" evidence="3">
    <location>
        <begin position="85"/>
        <end position="248"/>
    </location>
</feature>
<dbReference type="Proteomes" id="UP000184144">
    <property type="component" value="Unassembled WGS sequence"/>
</dbReference>
<evidence type="ECO:0000256" key="1">
    <source>
        <dbReference type="ARBA" id="ARBA00009477"/>
    </source>
</evidence>
<name>A0A1M4VD70_9RHOB</name>
<evidence type="ECO:0000259" key="4">
    <source>
        <dbReference type="Pfam" id="PF25954"/>
    </source>
</evidence>
<dbReference type="InterPro" id="IPR058792">
    <property type="entry name" value="Beta-barrel_RND_2"/>
</dbReference>
<dbReference type="Pfam" id="PF25954">
    <property type="entry name" value="Beta-barrel_RND_2"/>
    <property type="match status" value="1"/>
</dbReference>
<dbReference type="PANTHER" id="PTHR30469">
    <property type="entry name" value="MULTIDRUG RESISTANCE PROTEIN MDTA"/>
    <property type="match status" value="1"/>
</dbReference>
<protein>
    <submittedName>
        <fullName evidence="5">Membrane fusion protein, multidrug efflux system</fullName>
    </submittedName>
</protein>
<evidence type="ECO:0000259" key="3">
    <source>
        <dbReference type="Pfam" id="PF25917"/>
    </source>
</evidence>
<dbReference type="Gene3D" id="2.40.420.20">
    <property type="match status" value="1"/>
</dbReference>
<dbReference type="Gene3D" id="2.40.30.170">
    <property type="match status" value="1"/>
</dbReference>
<proteinExistence type="inferred from homology"/>
<dbReference type="SUPFAM" id="SSF111369">
    <property type="entry name" value="HlyD-like secretion proteins"/>
    <property type="match status" value="1"/>
</dbReference>
<reference evidence="6" key="1">
    <citation type="submission" date="2016-11" db="EMBL/GenBank/DDBJ databases">
        <authorList>
            <person name="Varghese N."/>
            <person name="Submissions S."/>
        </authorList>
    </citation>
    <scope>NUCLEOTIDE SEQUENCE [LARGE SCALE GENOMIC DNA]</scope>
    <source>
        <strain evidence="6">DSM 100566</strain>
    </source>
</reference>
<evidence type="ECO:0000313" key="5">
    <source>
        <dbReference type="EMBL" id="SHE66896.1"/>
    </source>
</evidence>
<organism evidence="5 6">
    <name type="scientific">Litoreibacter ascidiaceicola</name>
    <dbReference type="NCBI Taxonomy" id="1486859"/>
    <lineage>
        <taxon>Bacteria</taxon>
        <taxon>Pseudomonadati</taxon>
        <taxon>Pseudomonadota</taxon>
        <taxon>Alphaproteobacteria</taxon>
        <taxon>Rhodobacterales</taxon>
        <taxon>Roseobacteraceae</taxon>
        <taxon>Litoreibacter</taxon>
    </lineage>
</organism>
<keyword evidence="6" id="KW-1185">Reference proteome</keyword>
<sequence length="413" mass="43266">MRFFPIVTAVVVTLALYLIVFERDRLLSFASNDAETPVTDVATKVEASAPAAEDGARVVSVVAMRSTAQAIDNAVLLRGRTEAARQVDVRAETSGLVNSEPLRKGSYVEAGQLLCEIAPGTRQSALAEAEARLPEAKSRLPEAEGRVLESEARLNEARINDNAAKQLSADGFASDIRVAGTQATVQSALAAVETARAGVESARAGILAAEAAIASAKNEIGRLQITAPFAGLLETDTAELGALMQPGGLCATIIQLNPIKLVAFVPETEVAKVAVGARAGGRTTANQTVEGRVTFMSRSSDPETRTFRVEITVDNDDLQLRDGQTAEILIGAAGEKAHLLPASALTLNDIGTLGVQVATEDNEAAFMPVSILRDTADGMWVAGLPEDVAVIIVGQEYVTDGVAIKTTYAESKS</sequence>
<gene>
    <name evidence="5" type="ORF">SAMN05444273_102215</name>
</gene>
<evidence type="ECO:0000256" key="2">
    <source>
        <dbReference type="SAM" id="Coils"/>
    </source>
</evidence>
<feature type="domain" description="CusB-like beta-barrel" evidence="4">
    <location>
        <begin position="261"/>
        <end position="331"/>
    </location>
</feature>
<dbReference type="NCBIfam" id="TIGR01730">
    <property type="entry name" value="RND_mfp"/>
    <property type="match status" value="1"/>
</dbReference>
<dbReference type="Pfam" id="PF25917">
    <property type="entry name" value="BSH_RND"/>
    <property type="match status" value="1"/>
</dbReference>
<dbReference type="InterPro" id="IPR006143">
    <property type="entry name" value="RND_pump_MFP"/>
</dbReference>
<accession>A0A1M4VD70</accession>
<dbReference type="Gene3D" id="1.10.287.470">
    <property type="entry name" value="Helix hairpin bin"/>
    <property type="match status" value="1"/>
</dbReference>
<dbReference type="STRING" id="1486859.SAMN05444273_102215"/>
<dbReference type="AlphaFoldDB" id="A0A1M4VD70"/>
<dbReference type="PANTHER" id="PTHR30469:SF29">
    <property type="entry name" value="BLR2860 PROTEIN"/>
    <property type="match status" value="1"/>
</dbReference>
<dbReference type="GO" id="GO:0015562">
    <property type="term" value="F:efflux transmembrane transporter activity"/>
    <property type="evidence" value="ECO:0007669"/>
    <property type="project" value="TreeGrafter"/>
</dbReference>
<dbReference type="RefSeq" id="WP_073141030.1">
    <property type="nucleotide sequence ID" value="NZ_FQUV01000002.1"/>
</dbReference>